<keyword evidence="12 19" id="KW-0408">Iron</keyword>
<dbReference type="NCBIfam" id="NF005012">
    <property type="entry name" value="PRK06411.1"/>
    <property type="match status" value="1"/>
</dbReference>
<dbReference type="GO" id="GO:0051539">
    <property type="term" value="F:4 iron, 4 sulfur cluster binding"/>
    <property type="evidence" value="ECO:0007669"/>
    <property type="project" value="UniProtKB-KW"/>
</dbReference>
<evidence type="ECO:0000256" key="5">
    <source>
        <dbReference type="ARBA" id="ARBA00022485"/>
    </source>
</evidence>
<dbReference type="SUPFAM" id="SSF56770">
    <property type="entry name" value="HydA/Nqo6-like"/>
    <property type="match status" value="1"/>
</dbReference>
<dbReference type="GO" id="GO:0048038">
    <property type="term" value="F:quinone binding"/>
    <property type="evidence" value="ECO:0007669"/>
    <property type="project" value="UniProtKB-KW"/>
</dbReference>
<keyword evidence="13 19" id="KW-0411">Iron-sulfur</keyword>
<dbReference type="HAMAP" id="MF_01356">
    <property type="entry name" value="NDH1_NuoB"/>
    <property type="match status" value="1"/>
</dbReference>
<feature type="binding site" evidence="19">
    <location>
        <position position="100"/>
    </location>
    <ligand>
        <name>[4Fe-4S] cluster</name>
        <dbReference type="ChEBI" id="CHEBI:49883"/>
    </ligand>
</feature>
<keyword evidence="6 22" id="KW-0150">Chloroplast</keyword>
<geneLocation type="chloroplast" evidence="22"/>
<evidence type="ECO:0000256" key="11">
    <source>
        <dbReference type="ARBA" id="ARBA00022967"/>
    </source>
</evidence>
<comment type="similarity">
    <text evidence="2 19 20">Belongs to the complex I 20 kDa subunit family.</text>
</comment>
<evidence type="ECO:0000256" key="10">
    <source>
        <dbReference type="ARBA" id="ARBA00022957"/>
    </source>
</evidence>
<evidence type="ECO:0000256" key="8">
    <source>
        <dbReference type="ARBA" id="ARBA00022723"/>
    </source>
</evidence>
<name>A0A1L5YDI7_9ROSA</name>
<comment type="cofactor">
    <cofactor evidence="19">
        <name>[4Fe-4S] cluster</name>
        <dbReference type="ChEBI" id="CHEBI:49883"/>
    </cofactor>
    <text evidence="19">Binds 1 [4Fe-4S] cluster.</text>
</comment>
<dbReference type="GO" id="GO:0015990">
    <property type="term" value="P:electron transport coupled proton transport"/>
    <property type="evidence" value="ECO:0007669"/>
    <property type="project" value="TreeGrafter"/>
</dbReference>
<evidence type="ECO:0000259" key="21">
    <source>
        <dbReference type="Pfam" id="PF01058"/>
    </source>
</evidence>
<dbReference type="GO" id="GO:0016655">
    <property type="term" value="F:oxidoreductase activity, acting on NAD(P)H, quinone or similar compound as acceptor"/>
    <property type="evidence" value="ECO:0007669"/>
    <property type="project" value="UniProtKB-UniRule"/>
</dbReference>
<keyword evidence="14 19" id="KW-0520">NAD</keyword>
<keyword evidence="22" id="KW-0934">Plastid</keyword>
<sequence>MGNEFRCIGGIRIYRSFNFRTYPNCWFNLCMAKRGTRVVLALEYSSDNKKNIETVMNSIIEFPLLDRTTKNSVISTTSSDLSNWSRLSSLWPLLYGTSCCFIEFASLIGSRFDFDRYGLVPRSSPRQADLILTAGTVTMKMAPSLVRLYEQMPEPKYVIAMGACTITGGMFSTDSYSTVRGVDKLIPVDVYLPGCPPKPEAVIDAITKLRKKISREIYEDQIRSQQENRCFTTSHKFRVGRSIHTGNYDQGLLYQPTSTSEIPTEIFFKYKSSVSSHELVN</sequence>
<comment type="function">
    <text evidence="19">NDH shuttles electrons from NAD(P)H:plastoquinone, via FMN and iron-sulfur (Fe-S) centers, to quinones in the photosynthetic chain and possibly in a chloroplast respiratory chain. The immediate electron acceptor for the enzyme in this species is believed to be plastoquinone. Couples the redox reaction to proton translocation, and thus conserves the redox energy in a proton gradient.</text>
</comment>
<feature type="binding site" evidence="19">
    <location>
        <position position="164"/>
    </location>
    <ligand>
        <name>[4Fe-4S] cluster</name>
        <dbReference type="ChEBI" id="CHEBI:49883"/>
    </ligand>
</feature>
<evidence type="ECO:0000256" key="3">
    <source>
        <dbReference type="ARBA" id="ARBA00011199"/>
    </source>
</evidence>
<dbReference type="EC" id="7.1.1.-" evidence="19"/>
<dbReference type="GO" id="GO:0008137">
    <property type="term" value="F:NADH dehydrogenase (ubiquinone) activity"/>
    <property type="evidence" value="ECO:0007669"/>
    <property type="project" value="InterPro"/>
</dbReference>
<keyword evidence="4 19" id="KW-0813">Transport</keyword>
<comment type="catalytic activity">
    <reaction evidence="18 19">
        <text>a plastoquinone + NADH + (n+1) H(+)(in) = a plastoquinol + NAD(+) + n H(+)(out)</text>
        <dbReference type="Rhea" id="RHEA:42608"/>
        <dbReference type="Rhea" id="RHEA-COMP:9561"/>
        <dbReference type="Rhea" id="RHEA-COMP:9562"/>
        <dbReference type="ChEBI" id="CHEBI:15378"/>
        <dbReference type="ChEBI" id="CHEBI:17757"/>
        <dbReference type="ChEBI" id="CHEBI:57540"/>
        <dbReference type="ChEBI" id="CHEBI:57945"/>
        <dbReference type="ChEBI" id="CHEBI:62192"/>
    </reaction>
</comment>
<dbReference type="Gene3D" id="3.40.50.12280">
    <property type="match status" value="1"/>
</dbReference>
<dbReference type="InterPro" id="IPR006138">
    <property type="entry name" value="NADH_UQ_OxRdtase_20Kd_su"/>
</dbReference>
<feature type="binding site" evidence="19">
    <location>
        <position position="99"/>
    </location>
    <ligand>
        <name>[4Fe-4S] cluster</name>
        <dbReference type="ChEBI" id="CHEBI:49883"/>
    </ligand>
</feature>
<dbReference type="InterPro" id="IPR006137">
    <property type="entry name" value="NADH_UbQ_OxRdtase-like_20kDa"/>
</dbReference>
<protein>
    <recommendedName>
        <fullName evidence="19">NAD(P)H-quinone oxidoreductase subunit K, chloroplastic</fullName>
        <ecNumber evidence="19">7.1.1.-</ecNumber>
    </recommendedName>
    <alternativeName>
        <fullName evidence="19">NAD(P)H dehydrogenase subunit K</fullName>
    </alternativeName>
    <alternativeName>
        <fullName evidence="19">NADH-plastoquinone oxidoreductase subunit K</fullName>
    </alternativeName>
</protein>
<keyword evidence="11 19" id="KW-1278">Translocase</keyword>
<dbReference type="FunFam" id="3.40.50.12280:FF:000003">
    <property type="entry name" value="NAD(P)H-quinone oxidoreductase subunit K, chloroplastic"/>
    <property type="match status" value="1"/>
</dbReference>
<dbReference type="PROSITE" id="PS01150">
    <property type="entry name" value="COMPLEX1_20K"/>
    <property type="match status" value="1"/>
</dbReference>
<evidence type="ECO:0000256" key="6">
    <source>
        <dbReference type="ARBA" id="ARBA00022528"/>
    </source>
</evidence>
<dbReference type="Pfam" id="PF01058">
    <property type="entry name" value="Oxidored_q6"/>
    <property type="match status" value="1"/>
</dbReference>
<reference evidence="22" key="1">
    <citation type="submission" date="2016-11" db="EMBL/GenBank/DDBJ databases">
        <authorList>
            <person name="Jaros S."/>
            <person name="Januszkiewicz K."/>
            <person name="Wedrychowicz H."/>
        </authorList>
    </citation>
    <scope>NUCLEOTIDE SEQUENCE</scope>
</reference>
<dbReference type="GO" id="GO:0005506">
    <property type="term" value="F:iron ion binding"/>
    <property type="evidence" value="ECO:0007669"/>
    <property type="project" value="UniProtKB-UniRule"/>
</dbReference>
<evidence type="ECO:0000313" key="22">
    <source>
        <dbReference type="EMBL" id="APP88938.1"/>
    </source>
</evidence>
<comment type="catalytic activity">
    <reaction evidence="17 19">
        <text>a plastoquinone + NADPH + (n+1) H(+)(in) = a plastoquinol + NADP(+) + n H(+)(out)</text>
        <dbReference type="Rhea" id="RHEA:42612"/>
        <dbReference type="Rhea" id="RHEA-COMP:9561"/>
        <dbReference type="Rhea" id="RHEA-COMP:9562"/>
        <dbReference type="ChEBI" id="CHEBI:15378"/>
        <dbReference type="ChEBI" id="CHEBI:17757"/>
        <dbReference type="ChEBI" id="CHEBI:57783"/>
        <dbReference type="ChEBI" id="CHEBI:58349"/>
        <dbReference type="ChEBI" id="CHEBI:62192"/>
    </reaction>
</comment>
<dbReference type="EMBL" id="KY244083">
    <property type="protein sequence ID" value="APP88938.1"/>
    <property type="molecule type" value="Genomic_DNA"/>
</dbReference>
<gene>
    <name evidence="19 22" type="primary">ndhK</name>
</gene>
<evidence type="ECO:0000256" key="20">
    <source>
        <dbReference type="RuleBase" id="RU004464"/>
    </source>
</evidence>
<dbReference type="AlphaFoldDB" id="A0A1L5YDI7"/>
<keyword evidence="15 19" id="KW-0793">Thylakoid</keyword>
<evidence type="ECO:0000256" key="16">
    <source>
        <dbReference type="ARBA" id="ARBA00023136"/>
    </source>
</evidence>
<evidence type="ECO:0000256" key="18">
    <source>
        <dbReference type="ARBA" id="ARBA00048026"/>
    </source>
</evidence>
<evidence type="ECO:0000256" key="1">
    <source>
        <dbReference type="ARBA" id="ARBA00004185"/>
    </source>
</evidence>
<dbReference type="GO" id="GO:0009060">
    <property type="term" value="P:aerobic respiration"/>
    <property type="evidence" value="ECO:0007669"/>
    <property type="project" value="TreeGrafter"/>
</dbReference>
<dbReference type="PANTHER" id="PTHR11995:SF14">
    <property type="entry name" value="NADH DEHYDROGENASE [UBIQUINONE] IRON-SULFUR PROTEIN 7, MITOCHONDRIAL"/>
    <property type="match status" value="1"/>
</dbReference>
<feature type="binding site" evidence="19">
    <location>
        <position position="195"/>
    </location>
    <ligand>
        <name>[4Fe-4S] cluster</name>
        <dbReference type="ChEBI" id="CHEBI:49883"/>
    </ligand>
</feature>
<keyword evidence="8 19" id="KW-0479">Metal-binding</keyword>
<keyword evidence="7 19" id="KW-0874">Quinone</keyword>
<evidence type="ECO:0000256" key="2">
    <source>
        <dbReference type="ARBA" id="ARBA00009173"/>
    </source>
</evidence>
<comment type="subcellular location">
    <subcellularLocation>
        <location evidence="1 19">Plastid</location>
        <location evidence="1 19">Chloroplast thylakoid membrane</location>
        <topology evidence="1 19">Peripheral membrane protein</topology>
        <orientation evidence="1 19">Stromal side</orientation>
    </subcellularLocation>
</comment>
<dbReference type="NCBIfam" id="TIGR01957">
    <property type="entry name" value="nuoB_fam"/>
    <property type="match status" value="1"/>
</dbReference>
<evidence type="ECO:0000256" key="9">
    <source>
        <dbReference type="ARBA" id="ARBA00022857"/>
    </source>
</evidence>
<dbReference type="GO" id="GO:0019684">
    <property type="term" value="P:photosynthesis, light reaction"/>
    <property type="evidence" value="ECO:0007669"/>
    <property type="project" value="UniProtKB-UniRule"/>
</dbReference>
<evidence type="ECO:0000256" key="17">
    <source>
        <dbReference type="ARBA" id="ARBA00047726"/>
    </source>
</evidence>
<keyword evidence="5 19" id="KW-0004">4Fe-4S</keyword>
<feature type="domain" description="NADH:ubiquinone oxidoreductase-like 20kDa subunit" evidence="21">
    <location>
        <begin position="99"/>
        <end position="209"/>
    </location>
</feature>
<organism evidence="22">
    <name type="scientific">Ulmus davidiana var. japonica</name>
    <dbReference type="NCBI Taxonomy" id="1510014"/>
    <lineage>
        <taxon>Eukaryota</taxon>
        <taxon>Viridiplantae</taxon>
        <taxon>Streptophyta</taxon>
        <taxon>Embryophyta</taxon>
        <taxon>Tracheophyta</taxon>
        <taxon>Spermatophyta</taxon>
        <taxon>Magnoliopsida</taxon>
        <taxon>eudicotyledons</taxon>
        <taxon>Gunneridae</taxon>
        <taxon>Pentapetalae</taxon>
        <taxon>rosids</taxon>
        <taxon>fabids</taxon>
        <taxon>Rosales</taxon>
        <taxon>Ulmaceae</taxon>
        <taxon>Ulmus</taxon>
    </lineage>
</organism>
<dbReference type="GO" id="GO:0045271">
    <property type="term" value="C:respiratory chain complex I"/>
    <property type="evidence" value="ECO:0007669"/>
    <property type="project" value="TreeGrafter"/>
</dbReference>
<evidence type="ECO:0000256" key="7">
    <source>
        <dbReference type="ARBA" id="ARBA00022719"/>
    </source>
</evidence>
<dbReference type="PANTHER" id="PTHR11995">
    <property type="entry name" value="NADH DEHYDROGENASE"/>
    <property type="match status" value="1"/>
</dbReference>
<proteinExistence type="inferred from homology"/>
<dbReference type="GO" id="GO:0009535">
    <property type="term" value="C:chloroplast thylakoid membrane"/>
    <property type="evidence" value="ECO:0007669"/>
    <property type="project" value="UniProtKB-SubCell"/>
</dbReference>
<keyword evidence="10 19" id="KW-0618">Plastoquinone</keyword>
<evidence type="ECO:0000256" key="12">
    <source>
        <dbReference type="ARBA" id="ARBA00023004"/>
    </source>
</evidence>
<accession>A0A1L5YDI7</accession>
<comment type="subunit">
    <text evidence="3 19">NDH is composed of at least 16 different subunits, 5 of which are encoded in the nucleus.</text>
</comment>
<evidence type="ECO:0000256" key="14">
    <source>
        <dbReference type="ARBA" id="ARBA00023027"/>
    </source>
</evidence>
<evidence type="ECO:0000256" key="4">
    <source>
        <dbReference type="ARBA" id="ARBA00022448"/>
    </source>
</evidence>
<evidence type="ECO:0000256" key="13">
    <source>
        <dbReference type="ARBA" id="ARBA00023014"/>
    </source>
</evidence>
<keyword evidence="9 19" id="KW-0521">NADP</keyword>
<evidence type="ECO:0000256" key="19">
    <source>
        <dbReference type="HAMAP-Rule" id="MF_01356"/>
    </source>
</evidence>
<evidence type="ECO:0000256" key="15">
    <source>
        <dbReference type="ARBA" id="ARBA00023078"/>
    </source>
</evidence>
<keyword evidence="16 19" id="KW-0472">Membrane</keyword>